<evidence type="ECO:0000313" key="4">
    <source>
        <dbReference type="Proteomes" id="UP000673447"/>
    </source>
</evidence>
<organism evidence="3 4">
    <name type="scientific">Pseudoxanthomonas helianthi</name>
    <dbReference type="NCBI Taxonomy" id="1453541"/>
    <lineage>
        <taxon>Bacteria</taxon>
        <taxon>Pseudomonadati</taxon>
        <taxon>Pseudomonadota</taxon>
        <taxon>Gammaproteobacteria</taxon>
        <taxon>Lysobacterales</taxon>
        <taxon>Lysobacteraceae</taxon>
        <taxon>Pseudoxanthomonas</taxon>
    </lineage>
</organism>
<dbReference type="GO" id="GO:0016758">
    <property type="term" value="F:hexosyltransferase activity"/>
    <property type="evidence" value="ECO:0007669"/>
    <property type="project" value="TreeGrafter"/>
</dbReference>
<keyword evidence="4" id="KW-1185">Reference proteome</keyword>
<feature type="domain" description="Glycosyltransferase subfamily 4-like N-terminal" evidence="2">
    <location>
        <begin position="50"/>
        <end position="150"/>
    </location>
</feature>
<protein>
    <submittedName>
        <fullName evidence="3">Glycosyltransferase family 4 protein</fullName>
    </submittedName>
</protein>
<dbReference type="InterPro" id="IPR028098">
    <property type="entry name" value="Glyco_trans_4-like_N"/>
</dbReference>
<dbReference type="InterPro" id="IPR050194">
    <property type="entry name" value="Glycosyltransferase_grp1"/>
</dbReference>
<dbReference type="Proteomes" id="UP000673447">
    <property type="component" value="Unassembled WGS sequence"/>
</dbReference>
<dbReference type="PANTHER" id="PTHR45947">
    <property type="entry name" value="SULFOQUINOVOSYL TRANSFERASE SQD2"/>
    <property type="match status" value="1"/>
</dbReference>
<evidence type="ECO:0000259" key="1">
    <source>
        <dbReference type="Pfam" id="PF00534"/>
    </source>
</evidence>
<reference evidence="3" key="2">
    <citation type="submission" date="2021-03" db="EMBL/GenBank/DDBJ databases">
        <authorList>
            <person name="Cao W."/>
        </authorList>
    </citation>
    <scope>NUCLEOTIDE SEQUENCE</scope>
    <source>
        <strain evidence="3">110414</strain>
    </source>
</reference>
<gene>
    <name evidence="3" type="ORF">J5837_08750</name>
</gene>
<dbReference type="Pfam" id="PF00534">
    <property type="entry name" value="Glycos_transf_1"/>
    <property type="match status" value="1"/>
</dbReference>
<dbReference type="AlphaFoldDB" id="A0A940X3E1"/>
<name>A0A940X3E1_9GAMM</name>
<evidence type="ECO:0000313" key="3">
    <source>
        <dbReference type="EMBL" id="MBP3984516.1"/>
    </source>
</evidence>
<reference evidence="3" key="1">
    <citation type="journal article" date="2016" name="Int. J. Syst. Evol. Microbiol.">
        <title>Pseudoxanthomonas helianthi sp. nov., isolated from roots of Jerusalem artichoke (Helianthus tuberosus).</title>
        <authorList>
            <person name="Kittiwongwattana C."/>
            <person name="Thawai C."/>
        </authorList>
    </citation>
    <scope>NUCLEOTIDE SEQUENCE</scope>
    <source>
        <strain evidence="3">110414</strain>
    </source>
</reference>
<proteinExistence type="predicted"/>
<sequence length="363" mass="37908">MERLNAKMFEALLTHDEMSALIGPAGSSGFVKPGTNVKELPSGATTATILASITKGIAMARHVRPDVVLAGSGLAAPAAVSAARVCGAIPAVYLHGLDIIAPSRLYRAIWLPCIRRCQRVLVNSANTRRLAIEAGVHASRINIVHPGADLPDSDPEARGRFRARYGIDEATPVLLSVGRMTTRKGLAEFVARAFPAIVDERPETQLIIIGDEAIDALHRGTGAGFGRVRAAALEAGILDSVRWLGPCSDRELSDAYRGADVHVFPIRDIPGDVEGFGMVAIEAAAHGLATVAFNVGGVSDAIMGGESGHLISAGDYSAFANAVIEVLSEGTTKMAAEARAFAAGFSWDRFGGEVVAALGRPGD</sequence>
<dbReference type="SUPFAM" id="SSF53756">
    <property type="entry name" value="UDP-Glycosyltransferase/glycogen phosphorylase"/>
    <property type="match status" value="1"/>
</dbReference>
<dbReference type="CDD" id="cd03801">
    <property type="entry name" value="GT4_PimA-like"/>
    <property type="match status" value="1"/>
</dbReference>
<dbReference type="Pfam" id="PF13439">
    <property type="entry name" value="Glyco_transf_4"/>
    <property type="match status" value="1"/>
</dbReference>
<dbReference type="PANTHER" id="PTHR45947:SF3">
    <property type="entry name" value="SULFOQUINOVOSYL TRANSFERASE SQD2"/>
    <property type="match status" value="1"/>
</dbReference>
<dbReference type="EMBL" id="JAGKTC010000002">
    <property type="protein sequence ID" value="MBP3984516.1"/>
    <property type="molecule type" value="Genomic_DNA"/>
</dbReference>
<comment type="caution">
    <text evidence="3">The sequence shown here is derived from an EMBL/GenBank/DDBJ whole genome shotgun (WGS) entry which is preliminary data.</text>
</comment>
<dbReference type="RefSeq" id="WP_210536390.1">
    <property type="nucleotide sequence ID" value="NZ_JAGKTC010000002.1"/>
</dbReference>
<evidence type="ECO:0000259" key="2">
    <source>
        <dbReference type="Pfam" id="PF13439"/>
    </source>
</evidence>
<accession>A0A940X3E1</accession>
<dbReference type="Gene3D" id="3.40.50.2000">
    <property type="entry name" value="Glycogen Phosphorylase B"/>
    <property type="match status" value="2"/>
</dbReference>
<dbReference type="InterPro" id="IPR001296">
    <property type="entry name" value="Glyco_trans_1"/>
</dbReference>
<feature type="domain" description="Glycosyl transferase family 1" evidence="1">
    <location>
        <begin position="160"/>
        <end position="334"/>
    </location>
</feature>